<dbReference type="EMBL" id="DTCK01000034">
    <property type="protein sequence ID" value="HGQ36010.1"/>
    <property type="molecule type" value="Genomic_DNA"/>
</dbReference>
<evidence type="ECO:0000313" key="1">
    <source>
        <dbReference type="EMBL" id="HGQ36010.1"/>
    </source>
</evidence>
<accession>A0A7C4NKX2</accession>
<dbReference type="EMBL" id="DTBD01000025">
    <property type="protein sequence ID" value="HGQ64289.1"/>
    <property type="molecule type" value="Genomic_DNA"/>
</dbReference>
<evidence type="ECO:0000313" key="2">
    <source>
        <dbReference type="EMBL" id="HGQ64289.1"/>
    </source>
</evidence>
<comment type="caution">
    <text evidence="2">The sequence shown here is derived from an EMBL/GenBank/DDBJ whole genome shotgun (WGS) entry which is preliminary data.</text>
</comment>
<proteinExistence type="predicted"/>
<protein>
    <submittedName>
        <fullName evidence="2">Uncharacterized protein</fullName>
    </submittedName>
</protein>
<organism evidence="2">
    <name type="scientific">Ignisphaera aggregans</name>
    <dbReference type="NCBI Taxonomy" id="334771"/>
    <lineage>
        <taxon>Archaea</taxon>
        <taxon>Thermoproteota</taxon>
        <taxon>Thermoprotei</taxon>
        <taxon>Desulfurococcales</taxon>
        <taxon>Desulfurococcaceae</taxon>
        <taxon>Ignisphaera</taxon>
    </lineage>
</organism>
<gene>
    <name evidence="2" type="ORF">ENU08_03500</name>
    <name evidence="1" type="ORF">ENU41_04960</name>
</gene>
<dbReference type="AlphaFoldDB" id="A0A7C4NKX2"/>
<name>A0A7C4NKX2_9CREN</name>
<reference evidence="2" key="1">
    <citation type="journal article" date="2020" name="mSystems">
        <title>Genome- and Community-Level Interaction Insights into Carbon Utilization and Element Cycling Functions of Hydrothermarchaeota in Hydrothermal Sediment.</title>
        <authorList>
            <person name="Zhou Z."/>
            <person name="Liu Y."/>
            <person name="Xu W."/>
            <person name="Pan J."/>
            <person name="Luo Z.H."/>
            <person name="Li M."/>
        </authorList>
    </citation>
    <scope>NUCLEOTIDE SEQUENCE [LARGE SCALE GENOMIC DNA]</scope>
    <source>
        <strain evidence="2">SpSt-637</strain>
        <strain evidence="1">SpSt-667</strain>
    </source>
</reference>
<sequence length="95" mass="11222">MSYIPRDELIDLIVRNNMVEEFISWVKSVKGDTPEPLSLRDIDYELLLRFALNKKLIVLDDVPEYIKDVESEKGIDDEFVNVEKQSLPRKIRRKT</sequence>